<evidence type="ECO:0008006" key="4">
    <source>
        <dbReference type="Google" id="ProtNLM"/>
    </source>
</evidence>
<proteinExistence type="predicted"/>
<dbReference type="Proteomes" id="UP001597502">
    <property type="component" value="Unassembled WGS sequence"/>
</dbReference>
<keyword evidence="1" id="KW-0812">Transmembrane</keyword>
<feature type="transmembrane region" description="Helical" evidence="1">
    <location>
        <begin position="72"/>
        <end position="90"/>
    </location>
</feature>
<feature type="transmembrane region" description="Helical" evidence="1">
    <location>
        <begin position="42"/>
        <end position="60"/>
    </location>
</feature>
<reference evidence="3" key="1">
    <citation type="journal article" date="2019" name="Int. J. Syst. Evol. Microbiol.">
        <title>The Global Catalogue of Microorganisms (GCM) 10K type strain sequencing project: providing services to taxonomists for standard genome sequencing and annotation.</title>
        <authorList>
            <consortium name="The Broad Institute Genomics Platform"/>
            <consortium name="The Broad Institute Genome Sequencing Center for Infectious Disease"/>
            <person name="Wu L."/>
            <person name="Ma J."/>
        </authorList>
    </citation>
    <scope>NUCLEOTIDE SEQUENCE [LARGE SCALE GENOMIC DNA]</scope>
    <source>
        <strain evidence="3">TISTR 1535</strain>
    </source>
</reference>
<dbReference type="RefSeq" id="WP_382394094.1">
    <property type="nucleotide sequence ID" value="NZ_JBHUNA010000023.1"/>
</dbReference>
<dbReference type="EMBL" id="JBHUNA010000023">
    <property type="protein sequence ID" value="MFD2761516.1"/>
    <property type="molecule type" value="Genomic_DNA"/>
</dbReference>
<feature type="transmembrane region" description="Helical" evidence="1">
    <location>
        <begin position="6"/>
        <end position="22"/>
    </location>
</feature>
<accession>A0ABW5V6F7</accession>
<name>A0ABW5V6F7_9BACI</name>
<comment type="caution">
    <text evidence="2">The sequence shown here is derived from an EMBL/GenBank/DDBJ whole genome shotgun (WGS) entry which is preliminary data.</text>
</comment>
<evidence type="ECO:0000256" key="1">
    <source>
        <dbReference type="SAM" id="Phobius"/>
    </source>
</evidence>
<evidence type="ECO:0000313" key="2">
    <source>
        <dbReference type="EMBL" id="MFD2761516.1"/>
    </source>
</evidence>
<protein>
    <recommendedName>
        <fullName evidence="4">DUF2178 domain-containing protein</fullName>
    </recommendedName>
</protein>
<evidence type="ECO:0000313" key="3">
    <source>
        <dbReference type="Proteomes" id="UP001597502"/>
    </source>
</evidence>
<keyword evidence="3" id="KW-1185">Reference proteome</keyword>
<organism evidence="2 3">
    <name type="scientific">Lentibacillus juripiscarius</name>
    <dbReference type="NCBI Taxonomy" id="257446"/>
    <lineage>
        <taxon>Bacteria</taxon>
        <taxon>Bacillati</taxon>
        <taxon>Bacillota</taxon>
        <taxon>Bacilli</taxon>
        <taxon>Bacillales</taxon>
        <taxon>Bacillaceae</taxon>
        <taxon>Lentibacillus</taxon>
    </lineage>
</organism>
<gene>
    <name evidence="2" type="ORF">ACFSUO_11115</name>
</gene>
<sequence length="94" mass="10999">MFFSFLIAFLIIIVSISYYIWFSGYEGKDERGRKILAKSSQIAFIFILFGFVFQSFYFQFGNPTVEKVQMMISIWMALVFASNSVSIVLYRKTL</sequence>
<keyword evidence="1" id="KW-0472">Membrane</keyword>
<keyword evidence="1" id="KW-1133">Transmembrane helix</keyword>